<dbReference type="EMBL" id="FMYW01000011">
    <property type="protein sequence ID" value="SDC60518.1"/>
    <property type="molecule type" value="Genomic_DNA"/>
</dbReference>
<protein>
    <submittedName>
        <fullName evidence="1">Nif11-like leader peptide domain-containing protein</fullName>
    </submittedName>
</protein>
<dbReference type="Proteomes" id="UP000198943">
    <property type="component" value="Unassembled WGS sequence"/>
</dbReference>
<accession>A0A1G6MY42</accession>
<proteinExistence type="predicted"/>
<evidence type="ECO:0000313" key="2">
    <source>
        <dbReference type="Proteomes" id="UP000198943"/>
    </source>
</evidence>
<dbReference type="AlphaFoldDB" id="A0A1G6MY42"/>
<organism evidence="1 2">
    <name type="scientific">Succiniclasticum ruminis</name>
    <dbReference type="NCBI Taxonomy" id="40841"/>
    <lineage>
        <taxon>Bacteria</taxon>
        <taxon>Bacillati</taxon>
        <taxon>Bacillota</taxon>
        <taxon>Negativicutes</taxon>
        <taxon>Acidaminococcales</taxon>
        <taxon>Acidaminococcaceae</taxon>
        <taxon>Succiniclasticum</taxon>
    </lineage>
</organism>
<dbReference type="RefSeq" id="WP_093730759.1">
    <property type="nucleotide sequence ID" value="NZ_FMYW01000011.1"/>
</dbReference>
<reference evidence="2" key="1">
    <citation type="submission" date="2016-10" db="EMBL/GenBank/DDBJ databases">
        <authorList>
            <person name="Varghese N."/>
            <person name="Submissions S."/>
        </authorList>
    </citation>
    <scope>NUCLEOTIDE SEQUENCE [LARGE SCALE GENOMIC DNA]</scope>
    <source>
        <strain evidence="2">DSM 11005</strain>
    </source>
</reference>
<keyword evidence="2" id="KW-1185">Reference proteome</keyword>
<gene>
    <name evidence="1" type="ORF">SAMN04487864_11138</name>
</gene>
<sequence length="84" mass="9165">MSINKNEITKEMVAKAMQCKNADELIALAKTGGFELTREEAEAFMAELVDVELDANTLKNVAGGGFCYTDCRSVCGDYVEFMNG</sequence>
<name>A0A1G6MY42_9FIRM</name>
<evidence type="ECO:0000313" key="1">
    <source>
        <dbReference type="EMBL" id="SDC60518.1"/>
    </source>
</evidence>